<dbReference type="EMBL" id="BAABUK010000032">
    <property type="protein sequence ID" value="GAA5816550.1"/>
    <property type="molecule type" value="Genomic_DNA"/>
</dbReference>
<dbReference type="Proteomes" id="UP001473302">
    <property type="component" value="Unassembled WGS sequence"/>
</dbReference>
<evidence type="ECO:0000313" key="2">
    <source>
        <dbReference type="Proteomes" id="UP001473302"/>
    </source>
</evidence>
<gene>
    <name evidence="1" type="ORF">MFLAVUS_010080</name>
</gene>
<organism evidence="1 2">
    <name type="scientific">Mucor flavus</name>
    <dbReference type="NCBI Taxonomy" id="439312"/>
    <lineage>
        <taxon>Eukaryota</taxon>
        <taxon>Fungi</taxon>
        <taxon>Fungi incertae sedis</taxon>
        <taxon>Mucoromycota</taxon>
        <taxon>Mucoromycotina</taxon>
        <taxon>Mucoromycetes</taxon>
        <taxon>Mucorales</taxon>
        <taxon>Mucorineae</taxon>
        <taxon>Mucoraceae</taxon>
        <taxon>Mucor</taxon>
    </lineage>
</organism>
<sequence>MEHQQKIGNAYFMKTHKIKHNAFPLNAVEIYIQNINKTSKTDAPYEGPYFIHNITRPGCYVLRDPTGKLFSRNVPTSHIKMVNKPKENEEVPHFEVQAILDHRVSL</sequence>
<proteinExistence type="predicted"/>
<protein>
    <submittedName>
        <fullName evidence="1">Uncharacterized protein</fullName>
    </submittedName>
</protein>
<keyword evidence="2" id="KW-1185">Reference proteome</keyword>
<name>A0ABP9ZBR8_9FUNG</name>
<reference evidence="1 2" key="1">
    <citation type="submission" date="2024-04" db="EMBL/GenBank/DDBJ databases">
        <title>genome sequences of Mucor flavus KT1a and Helicostylum pulchrum KT1b strains isolated from the surface of a dry-aged beef.</title>
        <authorList>
            <person name="Toyotome T."/>
            <person name="Hosono M."/>
            <person name="Torimaru M."/>
            <person name="Fukuda K."/>
            <person name="Mikami N."/>
        </authorList>
    </citation>
    <scope>NUCLEOTIDE SEQUENCE [LARGE SCALE GENOMIC DNA]</scope>
    <source>
        <strain evidence="1 2">KT1a</strain>
    </source>
</reference>
<accession>A0ABP9ZBR8</accession>
<evidence type="ECO:0000313" key="1">
    <source>
        <dbReference type="EMBL" id="GAA5816550.1"/>
    </source>
</evidence>
<comment type="caution">
    <text evidence="1">The sequence shown here is derived from an EMBL/GenBank/DDBJ whole genome shotgun (WGS) entry which is preliminary data.</text>
</comment>